<gene>
    <name evidence="2" type="ORF">GCM10011529_00430</name>
</gene>
<dbReference type="Pfam" id="PF14248">
    <property type="entry name" value="DUF4345"/>
    <property type="match status" value="1"/>
</dbReference>
<dbReference type="RefSeq" id="WP_188760896.1">
    <property type="nucleotide sequence ID" value="NZ_BMJM01000001.1"/>
</dbReference>
<keyword evidence="3" id="KW-1185">Reference proteome</keyword>
<organism evidence="2 3">
    <name type="scientific">Sandarakinorhabdus glacialis</name>
    <dbReference type="NCBI Taxonomy" id="1614636"/>
    <lineage>
        <taxon>Bacteria</taxon>
        <taxon>Pseudomonadati</taxon>
        <taxon>Pseudomonadota</taxon>
        <taxon>Alphaproteobacteria</taxon>
        <taxon>Sphingomonadales</taxon>
        <taxon>Sphingosinicellaceae</taxon>
        <taxon>Sandarakinorhabdus</taxon>
    </lineage>
</organism>
<evidence type="ECO:0008006" key="4">
    <source>
        <dbReference type="Google" id="ProtNLM"/>
    </source>
</evidence>
<dbReference type="InterPro" id="IPR025597">
    <property type="entry name" value="DUF4345"/>
</dbReference>
<dbReference type="Proteomes" id="UP000635071">
    <property type="component" value="Unassembled WGS sequence"/>
</dbReference>
<dbReference type="AlphaFoldDB" id="A0A916ZIB6"/>
<dbReference type="EMBL" id="BMJM01000001">
    <property type="protein sequence ID" value="GGD98305.1"/>
    <property type="molecule type" value="Genomic_DNA"/>
</dbReference>
<reference evidence="2" key="2">
    <citation type="submission" date="2020-09" db="EMBL/GenBank/DDBJ databases">
        <authorList>
            <person name="Sun Q."/>
            <person name="Zhou Y."/>
        </authorList>
    </citation>
    <scope>NUCLEOTIDE SEQUENCE</scope>
    <source>
        <strain evidence="2">CGMCC 1.15519</strain>
    </source>
</reference>
<evidence type="ECO:0000313" key="3">
    <source>
        <dbReference type="Proteomes" id="UP000635071"/>
    </source>
</evidence>
<sequence length="128" mass="13650">MKTILRVAIGLVALFMLAVGLGFLFAPAQLAAGFFLSPTTPQGLATLRADFPGFFIGVAVFALIGAWTGQSRPLLVPIFMVAIAFFGRIVSILVDGVLPTTAQPMIVEAVMLIVLLLGWRNFDRGTAR</sequence>
<evidence type="ECO:0000256" key="1">
    <source>
        <dbReference type="SAM" id="Phobius"/>
    </source>
</evidence>
<name>A0A916ZIB6_9SPHN</name>
<feature type="transmembrane region" description="Helical" evidence="1">
    <location>
        <begin position="49"/>
        <end position="67"/>
    </location>
</feature>
<proteinExistence type="predicted"/>
<protein>
    <recommendedName>
        <fullName evidence="4">DUF4345 domain-containing protein</fullName>
    </recommendedName>
</protein>
<evidence type="ECO:0000313" key="2">
    <source>
        <dbReference type="EMBL" id="GGD98305.1"/>
    </source>
</evidence>
<reference evidence="2" key="1">
    <citation type="journal article" date="2014" name="Int. J. Syst. Evol. Microbiol.">
        <title>Complete genome sequence of Corynebacterium casei LMG S-19264T (=DSM 44701T), isolated from a smear-ripened cheese.</title>
        <authorList>
            <consortium name="US DOE Joint Genome Institute (JGI-PGF)"/>
            <person name="Walter F."/>
            <person name="Albersmeier A."/>
            <person name="Kalinowski J."/>
            <person name="Ruckert C."/>
        </authorList>
    </citation>
    <scope>NUCLEOTIDE SEQUENCE</scope>
    <source>
        <strain evidence="2">CGMCC 1.15519</strain>
    </source>
</reference>
<keyword evidence="1" id="KW-0472">Membrane</keyword>
<comment type="caution">
    <text evidence="2">The sequence shown here is derived from an EMBL/GenBank/DDBJ whole genome shotgun (WGS) entry which is preliminary data.</text>
</comment>
<keyword evidence="1" id="KW-1133">Transmembrane helix</keyword>
<feature type="transmembrane region" description="Helical" evidence="1">
    <location>
        <begin position="100"/>
        <end position="119"/>
    </location>
</feature>
<keyword evidence="1" id="KW-0812">Transmembrane</keyword>
<feature type="transmembrane region" description="Helical" evidence="1">
    <location>
        <begin position="74"/>
        <end position="94"/>
    </location>
</feature>
<accession>A0A916ZIB6</accession>